<organism evidence="2 3">
    <name type="scientific">Streptomyces xiamenensis</name>
    <dbReference type="NCBI Taxonomy" id="408015"/>
    <lineage>
        <taxon>Bacteria</taxon>
        <taxon>Bacillati</taxon>
        <taxon>Actinomycetota</taxon>
        <taxon>Actinomycetes</taxon>
        <taxon>Kitasatosporales</taxon>
        <taxon>Streptomycetaceae</taxon>
        <taxon>Streptomyces</taxon>
    </lineage>
</organism>
<evidence type="ECO:0000313" key="2">
    <source>
        <dbReference type="EMBL" id="AKG43020.1"/>
    </source>
</evidence>
<reference evidence="2" key="1">
    <citation type="submission" date="2019-08" db="EMBL/GenBank/DDBJ databases">
        <title>Complete genome sequence of a mangrove-derived Streptomyces xiamenensis.</title>
        <authorList>
            <person name="Xu J."/>
        </authorList>
    </citation>
    <scope>NUCLEOTIDE SEQUENCE</scope>
    <source>
        <strain evidence="2">318</strain>
    </source>
</reference>
<dbReference type="GO" id="GO:0045892">
    <property type="term" value="P:negative regulation of DNA-templated transcription"/>
    <property type="evidence" value="ECO:0007669"/>
    <property type="project" value="TreeGrafter"/>
</dbReference>
<dbReference type="GO" id="GO:0003677">
    <property type="term" value="F:DNA binding"/>
    <property type="evidence" value="ECO:0007669"/>
    <property type="project" value="InterPro"/>
</dbReference>
<dbReference type="InterPro" id="IPR028978">
    <property type="entry name" value="Chorismate_lyase_/UTRA_dom_sf"/>
</dbReference>
<dbReference type="HOGENOM" id="CLU_063236_8_4_11"/>
<dbReference type="AlphaFoldDB" id="A0A0F7FRW9"/>
<dbReference type="InterPro" id="IPR050679">
    <property type="entry name" value="Bact_HTH_transcr_reg"/>
</dbReference>
<evidence type="ECO:0000259" key="1">
    <source>
        <dbReference type="SMART" id="SM00866"/>
    </source>
</evidence>
<dbReference type="PATRIC" id="fig|408015.6.peg.1671"/>
<dbReference type="STRING" id="408015.SXIM_16360"/>
<dbReference type="PANTHER" id="PTHR44846">
    <property type="entry name" value="MANNOSYL-D-GLYCERATE TRANSPORT/METABOLISM SYSTEM REPRESSOR MNGR-RELATED"/>
    <property type="match status" value="1"/>
</dbReference>
<dbReference type="Proteomes" id="UP000034034">
    <property type="component" value="Chromosome"/>
</dbReference>
<protein>
    <submittedName>
        <fullName evidence="2">Transcriptional modulator/regulator</fullName>
    </submittedName>
</protein>
<dbReference type="SMART" id="SM00866">
    <property type="entry name" value="UTRA"/>
    <property type="match status" value="1"/>
</dbReference>
<gene>
    <name evidence="2" type="ORF">SXIM_16360</name>
</gene>
<sequence length="136" mass="14617">MAGLLGIPEGSAVVERRRLIHLDGRTVESTRTYWPVAIAGGTALTQARKIKGGAVALLAELGHAAHVVREEVRARMPDDDERAVLGLGPSDPVLQLVRQTLDGEGAPFQVDVSVFAAPTQRLRYEMRVGQDAPDGR</sequence>
<dbReference type="EMBL" id="CP009922">
    <property type="protein sequence ID" value="AKG43020.1"/>
    <property type="molecule type" value="Genomic_DNA"/>
</dbReference>
<dbReference type="KEGG" id="sxi:SXIM_16360"/>
<evidence type="ECO:0000313" key="3">
    <source>
        <dbReference type="Proteomes" id="UP000034034"/>
    </source>
</evidence>
<keyword evidence="3" id="KW-1185">Reference proteome</keyword>
<name>A0A0F7FRW9_9ACTN</name>
<dbReference type="InterPro" id="IPR011663">
    <property type="entry name" value="UTRA"/>
</dbReference>
<dbReference type="Gene3D" id="3.40.1410.10">
    <property type="entry name" value="Chorismate lyase-like"/>
    <property type="match status" value="1"/>
</dbReference>
<feature type="domain" description="UbiC transcription regulator-associated" evidence="1">
    <location>
        <begin position="1"/>
        <end position="121"/>
    </location>
</feature>
<accession>A0A0F7FRW9</accession>
<proteinExistence type="predicted"/>
<dbReference type="PANTHER" id="PTHR44846:SF17">
    <property type="entry name" value="GNTR-FAMILY TRANSCRIPTIONAL REGULATOR"/>
    <property type="match status" value="1"/>
</dbReference>
<dbReference type="SUPFAM" id="SSF64288">
    <property type="entry name" value="Chorismate lyase-like"/>
    <property type="match status" value="1"/>
</dbReference>
<dbReference type="Pfam" id="PF07702">
    <property type="entry name" value="UTRA"/>
    <property type="match status" value="1"/>
</dbReference>